<evidence type="ECO:0000256" key="5">
    <source>
        <dbReference type="RuleBase" id="RU362118"/>
    </source>
</evidence>
<proteinExistence type="inferred from homology"/>
<protein>
    <submittedName>
        <fullName evidence="6">Aminotransferase class I/II-fold pyridoxal phosphate-dependent enzyme</fullName>
    </submittedName>
</protein>
<dbReference type="GO" id="GO:0004123">
    <property type="term" value="F:cystathionine gamma-lyase activity"/>
    <property type="evidence" value="ECO:0007669"/>
    <property type="project" value="TreeGrafter"/>
</dbReference>
<evidence type="ECO:0000256" key="3">
    <source>
        <dbReference type="ARBA" id="ARBA00022898"/>
    </source>
</evidence>
<evidence type="ECO:0000256" key="2">
    <source>
        <dbReference type="ARBA" id="ARBA00009077"/>
    </source>
</evidence>
<dbReference type="GO" id="GO:0019346">
    <property type="term" value="P:transsulfuration"/>
    <property type="evidence" value="ECO:0007669"/>
    <property type="project" value="InterPro"/>
</dbReference>
<dbReference type="CDD" id="cd00614">
    <property type="entry name" value="CGS_like"/>
    <property type="match status" value="1"/>
</dbReference>
<dbReference type="EMBL" id="JANSUY010000027">
    <property type="protein sequence ID" value="MCR9017318.1"/>
    <property type="molecule type" value="Genomic_DNA"/>
</dbReference>
<dbReference type="PIRSF" id="PIRSF001434">
    <property type="entry name" value="CGS"/>
    <property type="match status" value="1"/>
</dbReference>
<dbReference type="InterPro" id="IPR015422">
    <property type="entry name" value="PyrdxlP-dep_Trfase_small"/>
</dbReference>
<evidence type="ECO:0000256" key="4">
    <source>
        <dbReference type="PIRSR" id="PIRSR001434-2"/>
    </source>
</evidence>
<evidence type="ECO:0000313" key="7">
    <source>
        <dbReference type="Proteomes" id="UP001142175"/>
    </source>
</evidence>
<organism evidence="6 7">
    <name type="scientific">Aquiflexum gelatinilyticum</name>
    <dbReference type="NCBI Taxonomy" id="2961943"/>
    <lineage>
        <taxon>Bacteria</taxon>
        <taxon>Pseudomonadati</taxon>
        <taxon>Bacteroidota</taxon>
        <taxon>Cytophagia</taxon>
        <taxon>Cytophagales</taxon>
        <taxon>Cyclobacteriaceae</taxon>
        <taxon>Aquiflexum</taxon>
    </lineage>
</organism>
<evidence type="ECO:0000256" key="1">
    <source>
        <dbReference type="ARBA" id="ARBA00001933"/>
    </source>
</evidence>
<evidence type="ECO:0000313" key="6">
    <source>
        <dbReference type="EMBL" id="MCR9017318.1"/>
    </source>
</evidence>
<dbReference type="InterPro" id="IPR054542">
    <property type="entry name" value="Cys_met_metab_PP"/>
</dbReference>
<accession>A0A9X2P772</accession>
<feature type="modified residue" description="N6-(pyridoxal phosphate)lysine" evidence="4">
    <location>
        <position position="190"/>
    </location>
</feature>
<dbReference type="SUPFAM" id="SSF53383">
    <property type="entry name" value="PLP-dependent transferases"/>
    <property type="match status" value="1"/>
</dbReference>
<keyword evidence="6" id="KW-0808">Transferase</keyword>
<dbReference type="Gene3D" id="3.90.1150.10">
    <property type="entry name" value="Aspartate Aminotransferase, domain 1"/>
    <property type="match status" value="1"/>
</dbReference>
<dbReference type="AlphaFoldDB" id="A0A9X2P772"/>
<dbReference type="PROSITE" id="PS00868">
    <property type="entry name" value="CYS_MET_METAB_PP"/>
    <property type="match status" value="1"/>
</dbReference>
<dbReference type="GO" id="GO:0005737">
    <property type="term" value="C:cytoplasm"/>
    <property type="evidence" value="ECO:0007669"/>
    <property type="project" value="TreeGrafter"/>
</dbReference>
<name>A0A9X2P772_9BACT</name>
<dbReference type="GO" id="GO:0019343">
    <property type="term" value="P:cysteine biosynthetic process via cystathionine"/>
    <property type="evidence" value="ECO:0007669"/>
    <property type="project" value="TreeGrafter"/>
</dbReference>
<dbReference type="Proteomes" id="UP001142175">
    <property type="component" value="Unassembled WGS sequence"/>
</dbReference>
<dbReference type="PANTHER" id="PTHR11808">
    <property type="entry name" value="TRANS-SULFURATION ENZYME FAMILY MEMBER"/>
    <property type="match status" value="1"/>
</dbReference>
<reference evidence="6" key="1">
    <citation type="submission" date="2022-08" db="EMBL/GenBank/DDBJ databases">
        <authorList>
            <person name="Zhang D."/>
        </authorList>
    </citation>
    <scope>NUCLEOTIDE SEQUENCE</scope>
    <source>
        <strain evidence="6">XJ19-11</strain>
    </source>
</reference>
<comment type="caution">
    <text evidence="6">The sequence shown here is derived from an EMBL/GenBank/DDBJ whole genome shotgun (WGS) entry which is preliminary data.</text>
</comment>
<dbReference type="Pfam" id="PF01053">
    <property type="entry name" value="Cys_Met_Meta_PP"/>
    <property type="match status" value="1"/>
</dbReference>
<dbReference type="InterPro" id="IPR015424">
    <property type="entry name" value="PyrdxlP-dep_Trfase"/>
</dbReference>
<dbReference type="PANTHER" id="PTHR11808:SF15">
    <property type="entry name" value="CYSTATHIONINE GAMMA-LYASE"/>
    <property type="match status" value="1"/>
</dbReference>
<sequence length="367" mass="39787">MRLETLAIHAGNIITDSHQPAVQPITTSTTFVHHEGSVIYSRANNPNRMALENVLAKLEHGEDAAAFSSGNAAALAVFQALEPGSHIIAPDDMYHGIHRQLVEILKGIVEVSFVDLADLEMVRASVKPNTKLLWIETPSNPLLKITDIRALVAIAKEIGAKVACDNTFATSVFQNPILLGADIVMHSTTKYLGGHSDILGGALICKKADDFWQRIKMIQHVGGAVPSPFDTYLLVRSIKTLAYRMKGHAEHAGIIAEFLYSHPNVEEVCYPGLKSHKNHHVAASQMSGFGGMLSFMVKGSAAEADRVISKLKYFTNATSLGGVESLVERRAAVEGPDSKTPSNLIRMSVGLEHLDDLLEDLSQALQE</sequence>
<keyword evidence="6" id="KW-0032">Aminotransferase</keyword>
<dbReference type="GO" id="GO:0003962">
    <property type="term" value="F:cystathionine gamma-synthase activity"/>
    <property type="evidence" value="ECO:0007669"/>
    <property type="project" value="TreeGrafter"/>
</dbReference>
<dbReference type="Gene3D" id="3.40.640.10">
    <property type="entry name" value="Type I PLP-dependent aspartate aminotransferase-like (Major domain)"/>
    <property type="match status" value="1"/>
</dbReference>
<keyword evidence="7" id="KW-1185">Reference proteome</keyword>
<keyword evidence="3 4" id="KW-0663">Pyridoxal phosphate</keyword>
<dbReference type="RefSeq" id="WP_258425157.1">
    <property type="nucleotide sequence ID" value="NZ_JANSUY010000027.1"/>
</dbReference>
<dbReference type="InterPro" id="IPR000277">
    <property type="entry name" value="Cys/Met-Metab_PyrdxlP-dep_enz"/>
</dbReference>
<comment type="similarity">
    <text evidence="2 5">Belongs to the trans-sulfuration enzymes family.</text>
</comment>
<dbReference type="GO" id="GO:0030170">
    <property type="term" value="F:pyridoxal phosphate binding"/>
    <property type="evidence" value="ECO:0007669"/>
    <property type="project" value="InterPro"/>
</dbReference>
<dbReference type="FunFam" id="3.40.640.10:FF:000046">
    <property type="entry name" value="Cystathionine gamma-lyase"/>
    <property type="match status" value="1"/>
</dbReference>
<dbReference type="GO" id="GO:0008483">
    <property type="term" value="F:transaminase activity"/>
    <property type="evidence" value="ECO:0007669"/>
    <property type="project" value="UniProtKB-KW"/>
</dbReference>
<comment type="cofactor">
    <cofactor evidence="1 5">
        <name>pyridoxal 5'-phosphate</name>
        <dbReference type="ChEBI" id="CHEBI:597326"/>
    </cofactor>
</comment>
<gene>
    <name evidence="6" type="ORF">NU887_19945</name>
</gene>
<dbReference type="InterPro" id="IPR015421">
    <property type="entry name" value="PyrdxlP-dep_Trfase_major"/>
</dbReference>